<keyword evidence="1" id="KW-0732">Signal</keyword>
<protein>
    <recommendedName>
        <fullName evidence="4">Outer membrane protein beta-barrel domain-containing protein</fullName>
    </recommendedName>
</protein>
<dbReference type="AlphaFoldDB" id="A0A317C9S9"/>
<evidence type="ECO:0000256" key="1">
    <source>
        <dbReference type="SAM" id="SignalP"/>
    </source>
</evidence>
<feature type="chain" id="PRO_5016412286" description="Outer membrane protein beta-barrel domain-containing protein" evidence="1">
    <location>
        <begin position="26"/>
        <end position="217"/>
    </location>
</feature>
<evidence type="ECO:0000313" key="2">
    <source>
        <dbReference type="EMBL" id="PWQ95455.1"/>
    </source>
</evidence>
<reference evidence="2 3" key="1">
    <citation type="submission" date="2018-05" db="EMBL/GenBank/DDBJ databases">
        <title>Leucothrix arctica sp. nov., isolated from Arctic seawater.</title>
        <authorList>
            <person name="Choi A."/>
            <person name="Baek K."/>
        </authorList>
    </citation>
    <scope>NUCLEOTIDE SEQUENCE [LARGE SCALE GENOMIC DNA]</scope>
    <source>
        <strain evidence="2 3">IMCC9719</strain>
    </source>
</reference>
<organism evidence="2 3">
    <name type="scientific">Leucothrix arctica</name>
    <dbReference type="NCBI Taxonomy" id="1481894"/>
    <lineage>
        <taxon>Bacteria</taxon>
        <taxon>Pseudomonadati</taxon>
        <taxon>Pseudomonadota</taxon>
        <taxon>Gammaproteobacteria</taxon>
        <taxon>Thiotrichales</taxon>
        <taxon>Thiotrichaceae</taxon>
        <taxon>Leucothrix</taxon>
    </lineage>
</organism>
<dbReference type="RefSeq" id="WP_109823743.1">
    <property type="nucleotide sequence ID" value="NZ_QGKL01000034.1"/>
</dbReference>
<keyword evidence="3" id="KW-1185">Reference proteome</keyword>
<feature type="signal peptide" evidence="1">
    <location>
        <begin position="1"/>
        <end position="25"/>
    </location>
</feature>
<comment type="caution">
    <text evidence="2">The sequence shown here is derived from an EMBL/GenBank/DDBJ whole genome shotgun (WGS) entry which is preliminary data.</text>
</comment>
<sequence length="217" mass="23531">MKLNQCINLIVSCGAILLLPNVCFANDSNDPITVKIGLGKVNLKNTFDAAGLTAKGYTVNGYETNDVDENSESYGLAYDISPRLSLDINLQSFGKVNSTLDVKLPEGKTAKQAAAEIESASSQQLGGMLITLGGSYIKPVSPRFDVRMGAGLLFGKGDHQITINDEAFDIDERISAPYIKLGVGVKLTRGFTLTAHTERYFLDDDVERYEVGLSYSY</sequence>
<proteinExistence type="predicted"/>
<dbReference type="Gene3D" id="2.40.160.20">
    <property type="match status" value="1"/>
</dbReference>
<dbReference type="EMBL" id="QGKL01000034">
    <property type="protein sequence ID" value="PWQ95455.1"/>
    <property type="molecule type" value="Genomic_DNA"/>
</dbReference>
<accession>A0A317C9S9</accession>
<evidence type="ECO:0000313" key="3">
    <source>
        <dbReference type="Proteomes" id="UP000245506"/>
    </source>
</evidence>
<name>A0A317C9S9_9GAMM</name>
<dbReference type="OrthoDB" id="5735897at2"/>
<evidence type="ECO:0008006" key="4">
    <source>
        <dbReference type="Google" id="ProtNLM"/>
    </source>
</evidence>
<dbReference type="SUPFAM" id="SSF56925">
    <property type="entry name" value="OMPA-like"/>
    <property type="match status" value="1"/>
</dbReference>
<dbReference type="InterPro" id="IPR011250">
    <property type="entry name" value="OMP/PagP_B-barrel"/>
</dbReference>
<dbReference type="Proteomes" id="UP000245506">
    <property type="component" value="Unassembled WGS sequence"/>
</dbReference>
<gene>
    <name evidence="2" type="ORF">DKT75_12325</name>
</gene>